<comment type="caution">
    <text evidence="2">The sequence shown here is derived from an EMBL/GenBank/DDBJ whole genome shotgun (WGS) entry which is preliminary data.</text>
</comment>
<feature type="region of interest" description="Disordered" evidence="1">
    <location>
        <begin position="1"/>
        <end position="30"/>
    </location>
</feature>
<dbReference type="HOGENOM" id="CLU_3013308_0_0_6"/>
<proteinExistence type="predicted"/>
<organism evidence="2">
    <name type="scientific">Xenorhabdus bovienii str. kraussei Becker Underwood</name>
    <dbReference type="NCBI Taxonomy" id="1398204"/>
    <lineage>
        <taxon>Bacteria</taxon>
        <taxon>Pseudomonadati</taxon>
        <taxon>Pseudomonadota</taxon>
        <taxon>Gammaproteobacteria</taxon>
        <taxon>Enterobacterales</taxon>
        <taxon>Morganellaceae</taxon>
        <taxon>Xenorhabdus</taxon>
    </lineage>
</organism>
<name>A0A077Q1F0_XENBV</name>
<accession>A0A077Q1F0</accession>
<sequence>MEAFKRVSDQGHRSGLAQKQGSLPDDRLMRQNHNNSFKVSQLAIISMALFLITESY</sequence>
<reference evidence="2" key="1">
    <citation type="submission" date="2013-07" db="EMBL/GenBank/DDBJ databases">
        <title>Sub-species coevolution in mutualistic symbiosis.</title>
        <authorList>
            <person name="Murfin K."/>
            <person name="Klassen J."/>
            <person name="Lee M."/>
            <person name="Forst S."/>
            <person name="Stock P."/>
            <person name="Goodrich-Blair H."/>
        </authorList>
    </citation>
    <scope>NUCLEOTIDE SEQUENCE [LARGE SCALE GENOMIC DNA]</scope>
    <source>
        <strain evidence="2">Kraussei Becker Underwood</strain>
    </source>
</reference>
<dbReference type="EMBL" id="CBSZ010000432">
    <property type="protein sequence ID" value="CDH26771.1"/>
    <property type="molecule type" value="Genomic_DNA"/>
</dbReference>
<evidence type="ECO:0000256" key="1">
    <source>
        <dbReference type="SAM" id="MobiDB-lite"/>
    </source>
</evidence>
<feature type="compositionally biased region" description="Basic and acidic residues" evidence="1">
    <location>
        <begin position="1"/>
        <end position="12"/>
    </location>
</feature>
<dbReference type="AlphaFoldDB" id="A0A077Q1F0"/>
<gene>
    <name evidence="2" type="ORF">XBKB1_930005</name>
</gene>
<dbReference type="Proteomes" id="UP000028493">
    <property type="component" value="Unassembled WGS sequence"/>
</dbReference>
<protein>
    <submittedName>
        <fullName evidence="2">Uncharacterized protein</fullName>
    </submittedName>
</protein>
<evidence type="ECO:0000313" key="2">
    <source>
        <dbReference type="EMBL" id="CDH26771.1"/>
    </source>
</evidence>